<keyword evidence="2" id="KW-1185">Reference proteome</keyword>
<accession>K0IJS4</accession>
<evidence type="ECO:0000313" key="1">
    <source>
        <dbReference type="EMBL" id="AFU59473.1"/>
    </source>
</evidence>
<reference evidence="1 2" key="1">
    <citation type="journal article" date="2012" name="Environ. Microbiol.">
        <title>The genome of the ammonia-oxidizing Candidatus Nitrososphaera gargensis: insights into metabolic versatility and environmental adaptations.</title>
        <authorList>
            <person name="Spang A."/>
            <person name="Poehlein A."/>
            <person name="Offre P."/>
            <person name="Zumbragel S."/>
            <person name="Haider S."/>
            <person name="Rychlik N."/>
            <person name="Nowka B."/>
            <person name="Schmeisser C."/>
            <person name="Lebedeva E.V."/>
            <person name="Rattei T."/>
            <person name="Bohm C."/>
            <person name="Schmid M."/>
            <person name="Galushko A."/>
            <person name="Hatzenpichler R."/>
            <person name="Weinmaier T."/>
            <person name="Daniel R."/>
            <person name="Schleper C."/>
            <person name="Spieck E."/>
            <person name="Streit W."/>
            <person name="Wagner M."/>
        </authorList>
    </citation>
    <scope>NUCLEOTIDE SEQUENCE [LARGE SCALE GENOMIC DNA]</scope>
    <source>
        <strain evidence="2">Ga9.2</strain>
    </source>
</reference>
<gene>
    <name evidence="1" type="ordered locus">Ngar_c25510</name>
</gene>
<dbReference type="Proteomes" id="UP000008037">
    <property type="component" value="Chromosome"/>
</dbReference>
<evidence type="ECO:0000313" key="2">
    <source>
        <dbReference type="Proteomes" id="UP000008037"/>
    </source>
</evidence>
<protein>
    <submittedName>
        <fullName evidence="1">Uncharacterized protein</fullName>
    </submittedName>
</protein>
<dbReference type="EMBL" id="CP002408">
    <property type="protein sequence ID" value="AFU59473.1"/>
    <property type="molecule type" value="Genomic_DNA"/>
</dbReference>
<sequence>MTFAGPLMKTSGAHDYIYSTEQLLQMDIATPDGGMITIEITDLIQVANGKAAKQKIYYDPREFAKAFGMG</sequence>
<name>K0IJS4_NITGG</name>
<dbReference type="AlphaFoldDB" id="K0IJS4"/>
<organism evidence="1 2">
    <name type="scientific">Nitrososphaera gargensis (strain Ga9.2)</name>
    <dbReference type="NCBI Taxonomy" id="1237085"/>
    <lineage>
        <taxon>Archaea</taxon>
        <taxon>Nitrososphaerota</taxon>
        <taxon>Nitrososphaeria</taxon>
        <taxon>Nitrososphaerales</taxon>
        <taxon>Nitrososphaeraceae</taxon>
        <taxon>Nitrososphaera</taxon>
    </lineage>
</organism>
<dbReference type="KEGG" id="nga:Ngar_c25510"/>
<dbReference type="InParanoid" id="K0IJS4"/>
<dbReference type="HOGENOM" id="CLU_2748324_0_0_2"/>
<proteinExistence type="predicted"/>
<dbReference type="BioCyc" id="CNIT1237085:G1324-2550-MONOMER"/>
<dbReference type="GeneID" id="13794569"/>
<dbReference type="RefSeq" id="WP_015020008.1">
    <property type="nucleotide sequence ID" value="NC_018719.1"/>
</dbReference>
<dbReference type="STRING" id="1237085.Ngar_c25510"/>